<proteinExistence type="predicted"/>
<evidence type="ECO:0000313" key="3">
    <source>
        <dbReference type="Proteomes" id="UP000634136"/>
    </source>
</evidence>
<feature type="region of interest" description="Disordered" evidence="1">
    <location>
        <begin position="1"/>
        <end position="20"/>
    </location>
</feature>
<organism evidence="2 3">
    <name type="scientific">Senna tora</name>
    <dbReference type="NCBI Taxonomy" id="362788"/>
    <lineage>
        <taxon>Eukaryota</taxon>
        <taxon>Viridiplantae</taxon>
        <taxon>Streptophyta</taxon>
        <taxon>Embryophyta</taxon>
        <taxon>Tracheophyta</taxon>
        <taxon>Spermatophyta</taxon>
        <taxon>Magnoliopsida</taxon>
        <taxon>eudicotyledons</taxon>
        <taxon>Gunneridae</taxon>
        <taxon>Pentapetalae</taxon>
        <taxon>rosids</taxon>
        <taxon>fabids</taxon>
        <taxon>Fabales</taxon>
        <taxon>Fabaceae</taxon>
        <taxon>Caesalpinioideae</taxon>
        <taxon>Cassia clade</taxon>
        <taxon>Senna</taxon>
    </lineage>
</organism>
<dbReference type="EMBL" id="JAAIUW010000003">
    <property type="protein sequence ID" value="KAF7837044.1"/>
    <property type="molecule type" value="Genomic_DNA"/>
</dbReference>
<evidence type="ECO:0000313" key="2">
    <source>
        <dbReference type="EMBL" id="KAF7837044.1"/>
    </source>
</evidence>
<sequence>MDGDYHDKREDAKPKAMACT</sequence>
<keyword evidence="3" id="KW-1185">Reference proteome</keyword>
<reference evidence="2" key="1">
    <citation type="submission" date="2020-09" db="EMBL/GenBank/DDBJ databases">
        <title>Genome-Enabled Discovery of Anthraquinone Biosynthesis in Senna tora.</title>
        <authorList>
            <person name="Kang S.-H."/>
            <person name="Pandey R.P."/>
            <person name="Lee C.-M."/>
            <person name="Sim J.-S."/>
            <person name="Jeong J.-T."/>
            <person name="Choi B.-S."/>
            <person name="Jung M."/>
            <person name="Ginzburg D."/>
            <person name="Zhao K."/>
            <person name="Won S.Y."/>
            <person name="Oh T.-J."/>
            <person name="Yu Y."/>
            <person name="Kim N.-H."/>
            <person name="Lee O.R."/>
            <person name="Lee T.-H."/>
            <person name="Bashyal P."/>
            <person name="Kim T.-S."/>
            <person name="Lee W.-H."/>
            <person name="Kawkins C."/>
            <person name="Kim C.-K."/>
            <person name="Kim J.S."/>
            <person name="Ahn B.O."/>
            <person name="Rhee S.Y."/>
            <person name="Sohng J.K."/>
        </authorList>
    </citation>
    <scope>NUCLEOTIDE SEQUENCE</scope>
    <source>
        <tissue evidence="2">Leaf</tissue>
    </source>
</reference>
<dbReference type="Proteomes" id="UP000634136">
    <property type="component" value="Unassembled WGS sequence"/>
</dbReference>
<accession>A0A835CBS0</accession>
<protein>
    <submittedName>
        <fullName evidence="2">Uncharacterized protein</fullName>
    </submittedName>
</protein>
<dbReference type="AlphaFoldDB" id="A0A835CBS0"/>
<gene>
    <name evidence="2" type="ORF">G2W53_005526</name>
</gene>
<evidence type="ECO:0000256" key="1">
    <source>
        <dbReference type="SAM" id="MobiDB-lite"/>
    </source>
</evidence>
<name>A0A835CBS0_9FABA</name>
<comment type="caution">
    <text evidence="2">The sequence shown here is derived from an EMBL/GenBank/DDBJ whole genome shotgun (WGS) entry which is preliminary data.</text>
</comment>
<feature type="compositionally biased region" description="Basic and acidic residues" evidence="1">
    <location>
        <begin position="1"/>
        <end position="14"/>
    </location>
</feature>